<evidence type="ECO:0000313" key="2">
    <source>
        <dbReference type="EMBL" id="KAK8493270.1"/>
    </source>
</evidence>
<keyword evidence="3" id="KW-1185">Reference proteome</keyword>
<dbReference type="Proteomes" id="UP001472677">
    <property type="component" value="Unassembled WGS sequence"/>
</dbReference>
<reference evidence="2 3" key="1">
    <citation type="journal article" date="2024" name="G3 (Bethesda)">
        <title>Genome assembly of Hibiscus sabdariffa L. provides insights into metabolisms of medicinal natural products.</title>
        <authorList>
            <person name="Kim T."/>
        </authorList>
    </citation>
    <scope>NUCLEOTIDE SEQUENCE [LARGE SCALE GENOMIC DNA]</scope>
    <source>
        <strain evidence="2">TK-2024</strain>
        <tissue evidence="2">Old leaves</tissue>
    </source>
</reference>
<evidence type="ECO:0000313" key="3">
    <source>
        <dbReference type="Proteomes" id="UP001472677"/>
    </source>
</evidence>
<comment type="caution">
    <text evidence="2">The sequence shown here is derived from an EMBL/GenBank/DDBJ whole genome shotgun (WGS) entry which is preliminary data.</text>
</comment>
<organism evidence="2 3">
    <name type="scientific">Hibiscus sabdariffa</name>
    <name type="common">roselle</name>
    <dbReference type="NCBI Taxonomy" id="183260"/>
    <lineage>
        <taxon>Eukaryota</taxon>
        <taxon>Viridiplantae</taxon>
        <taxon>Streptophyta</taxon>
        <taxon>Embryophyta</taxon>
        <taxon>Tracheophyta</taxon>
        <taxon>Spermatophyta</taxon>
        <taxon>Magnoliopsida</taxon>
        <taxon>eudicotyledons</taxon>
        <taxon>Gunneridae</taxon>
        <taxon>Pentapetalae</taxon>
        <taxon>rosids</taxon>
        <taxon>malvids</taxon>
        <taxon>Malvales</taxon>
        <taxon>Malvaceae</taxon>
        <taxon>Malvoideae</taxon>
        <taxon>Hibiscus</taxon>
    </lineage>
</organism>
<feature type="coiled-coil region" evidence="1">
    <location>
        <begin position="88"/>
        <end position="129"/>
    </location>
</feature>
<protein>
    <submittedName>
        <fullName evidence="2">Uncharacterized protein</fullName>
    </submittedName>
</protein>
<proteinExistence type="predicted"/>
<gene>
    <name evidence="2" type="ORF">V6N12_055789</name>
</gene>
<name>A0ABR2AIY9_9ROSI</name>
<accession>A0ABR2AIY9</accession>
<dbReference type="EMBL" id="JBBPBM010000627">
    <property type="protein sequence ID" value="KAK8493270.1"/>
    <property type="molecule type" value="Genomic_DNA"/>
</dbReference>
<sequence>MEDVKKELKMGELKREILRNSLEQTNAQVSSILLFTLQWKELEDHFDLIQRSIEKRLDAVGFRETEVETRMRIVSEREEEFDLKESELSLLSKKIEECNAEIKFKKEEIDLMQKLLEDCSSELKSKSEELDSIGVGFIRV</sequence>
<evidence type="ECO:0000256" key="1">
    <source>
        <dbReference type="SAM" id="Coils"/>
    </source>
</evidence>
<keyword evidence="1" id="KW-0175">Coiled coil</keyword>